<evidence type="ECO:0000256" key="8">
    <source>
        <dbReference type="ARBA" id="ARBA00047615"/>
    </source>
</evidence>
<keyword evidence="5 10" id="KW-0547">Nucleotide-binding</keyword>
<evidence type="ECO:0000256" key="9">
    <source>
        <dbReference type="ARBA" id="ARBA00048478"/>
    </source>
</evidence>
<dbReference type="Pfam" id="PF13189">
    <property type="entry name" value="Cytidylate_kin2"/>
    <property type="match status" value="1"/>
</dbReference>
<dbReference type="GO" id="GO:0036431">
    <property type="term" value="F:dCMP kinase activity"/>
    <property type="evidence" value="ECO:0007669"/>
    <property type="project" value="InterPro"/>
</dbReference>
<name>A0A847UAH0_9EURY</name>
<accession>A0A847UAH0</accession>
<dbReference type="EC" id="2.7.4.25" evidence="10"/>
<gene>
    <name evidence="10" type="primary">cmk</name>
    <name evidence="11" type="ORF">GOC74_08710</name>
</gene>
<dbReference type="InterPro" id="IPR052922">
    <property type="entry name" value="Cytidylate_Kinase-2"/>
</dbReference>
<comment type="caution">
    <text evidence="11">The sequence shown here is derived from an EMBL/GenBank/DDBJ whole genome shotgun (WGS) entry which is preliminary data.</text>
</comment>
<comment type="subcellular location">
    <subcellularLocation>
        <location evidence="1 10">Cytoplasm</location>
    </subcellularLocation>
</comment>
<evidence type="ECO:0000256" key="3">
    <source>
        <dbReference type="ARBA" id="ARBA00022490"/>
    </source>
</evidence>
<dbReference type="InterPro" id="IPR011892">
    <property type="entry name" value="Cyt_kin_arch"/>
</dbReference>
<dbReference type="PANTHER" id="PTHR37816">
    <property type="entry name" value="YALI0E33011P"/>
    <property type="match status" value="1"/>
</dbReference>
<evidence type="ECO:0000256" key="10">
    <source>
        <dbReference type="HAMAP-Rule" id="MF_00239"/>
    </source>
</evidence>
<dbReference type="GO" id="GO:0005524">
    <property type="term" value="F:ATP binding"/>
    <property type="evidence" value="ECO:0007669"/>
    <property type="project" value="UniProtKB-UniRule"/>
</dbReference>
<dbReference type="CDD" id="cd02020">
    <property type="entry name" value="CMPK"/>
    <property type="match status" value="1"/>
</dbReference>
<evidence type="ECO:0000256" key="2">
    <source>
        <dbReference type="ARBA" id="ARBA00011005"/>
    </source>
</evidence>
<comment type="similarity">
    <text evidence="2 10">Belongs to the cytidylate kinase family. Type 2 subfamily.</text>
</comment>
<comment type="catalytic activity">
    <reaction evidence="9 10">
        <text>CMP + ATP = CDP + ADP</text>
        <dbReference type="Rhea" id="RHEA:11600"/>
        <dbReference type="ChEBI" id="CHEBI:30616"/>
        <dbReference type="ChEBI" id="CHEBI:58069"/>
        <dbReference type="ChEBI" id="CHEBI:60377"/>
        <dbReference type="ChEBI" id="CHEBI:456216"/>
        <dbReference type="EC" id="2.7.4.25"/>
    </reaction>
</comment>
<comment type="catalytic activity">
    <reaction evidence="8 10">
        <text>dCMP + ATP = dCDP + ADP</text>
        <dbReference type="Rhea" id="RHEA:25094"/>
        <dbReference type="ChEBI" id="CHEBI:30616"/>
        <dbReference type="ChEBI" id="CHEBI:57566"/>
        <dbReference type="ChEBI" id="CHEBI:58593"/>
        <dbReference type="ChEBI" id="CHEBI:456216"/>
        <dbReference type="EC" id="2.7.4.25"/>
    </reaction>
</comment>
<evidence type="ECO:0000256" key="1">
    <source>
        <dbReference type="ARBA" id="ARBA00004496"/>
    </source>
</evidence>
<dbReference type="RefSeq" id="WP_170093779.1">
    <property type="nucleotide sequence ID" value="NZ_WOYG01000001.1"/>
</dbReference>
<evidence type="ECO:0000256" key="7">
    <source>
        <dbReference type="ARBA" id="ARBA00022840"/>
    </source>
</evidence>
<dbReference type="PANTHER" id="PTHR37816:SF2">
    <property type="entry name" value="DNA TOPOLOGY MODULATION PROTEIN FLAR-RELATED PROTEIN"/>
    <property type="match status" value="1"/>
</dbReference>
<dbReference type="OrthoDB" id="31096at2157"/>
<evidence type="ECO:0000256" key="5">
    <source>
        <dbReference type="ARBA" id="ARBA00022741"/>
    </source>
</evidence>
<dbReference type="HAMAP" id="MF_00239">
    <property type="entry name" value="Cytidyl_kinase_type2"/>
    <property type="match status" value="1"/>
</dbReference>
<dbReference type="SUPFAM" id="SSF52540">
    <property type="entry name" value="P-loop containing nucleoside triphosphate hydrolases"/>
    <property type="match status" value="1"/>
</dbReference>
<dbReference type="GO" id="GO:0005737">
    <property type="term" value="C:cytoplasm"/>
    <property type="evidence" value="ECO:0007669"/>
    <property type="project" value="UniProtKB-SubCell"/>
</dbReference>
<feature type="binding site" evidence="10">
    <location>
        <begin position="7"/>
        <end position="15"/>
    </location>
    <ligand>
        <name>ATP</name>
        <dbReference type="ChEBI" id="CHEBI:30616"/>
    </ligand>
</feature>
<keyword evidence="6 10" id="KW-0418">Kinase</keyword>
<dbReference type="Proteomes" id="UP000608662">
    <property type="component" value="Unassembled WGS sequence"/>
</dbReference>
<evidence type="ECO:0000313" key="11">
    <source>
        <dbReference type="EMBL" id="NLV10009.1"/>
    </source>
</evidence>
<dbReference type="EMBL" id="WOYG01000001">
    <property type="protein sequence ID" value="NLV10009.1"/>
    <property type="molecule type" value="Genomic_DNA"/>
</dbReference>
<dbReference type="AlphaFoldDB" id="A0A847UAH0"/>
<proteinExistence type="inferred from homology"/>
<dbReference type="NCBIfam" id="TIGR02173">
    <property type="entry name" value="cyt_kin_arch"/>
    <property type="match status" value="1"/>
</dbReference>
<dbReference type="InterPro" id="IPR027417">
    <property type="entry name" value="P-loop_NTPase"/>
</dbReference>
<organism evidence="11 12">
    <name type="scientific">Halomicrobium mukohataei</name>
    <dbReference type="NCBI Taxonomy" id="57705"/>
    <lineage>
        <taxon>Archaea</taxon>
        <taxon>Methanobacteriati</taxon>
        <taxon>Methanobacteriota</taxon>
        <taxon>Stenosarchaea group</taxon>
        <taxon>Halobacteria</taxon>
        <taxon>Halobacteriales</taxon>
        <taxon>Haloarculaceae</taxon>
        <taxon>Halomicrobium</taxon>
    </lineage>
</organism>
<dbReference type="GO" id="GO:0006220">
    <property type="term" value="P:pyrimidine nucleotide metabolic process"/>
    <property type="evidence" value="ECO:0007669"/>
    <property type="project" value="UniProtKB-UniRule"/>
</dbReference>
<keyword evidence="3 10" id="KW-0963">Cytoplasm</keyword>
<keyword evidence="4 10" id="KW-0808">Transferase</keyword>
<dbReference type="Gene3D" id="3.40.50.300">
    <property type="entry name" value="P-loop containing nucleotide triphosphate hydrolases"/>
    <property type="match status" value="1"/>
</dbReference>
<protein>
    <recommendedName>
        <fullName evidence="10">Cytidylate kinase</fullName>
        <shortName evidence="10">CK</shortName>
        <ecNumber evidence="10">2.7.4.25</ecNumber>
    </recommendedName>
    <alternativeName>
        <fullName evidence="10">Cytidine monophosphate kinase</fullName>
        <shortName evidence="10">CMP kinase</shortName>
    </alternativeName>
</protein>
<evidence type="ECO:0000256" key="6">
    <source>
        <dbReference type="ARBA" id="ARBA00022777"/>
    </source>
</evidence>
<dbReference type="InterPro" id="IPR011994">
    <property type="entry name" value="Cytidylate_kinase_dom"/>
</dbReference>
<keyword evidence="7 10" id="KW-0067">ATP-binding</keyword>
<reference evidence="11" key="1">
    <citation type="submission" date="2019-12" db="EMBL/GenBank/DDBJ databases">
        <title>Whole-genome sequence of Halomicrobium mukohataei pws1.</title>
        <authorList>
            <person name="Verma D.K."/>
            <person name="Gopal K."/>
            <person name="Prasad E.S."/>
        </authorList>
    </citation>
    <scope>NUCLEOTIDE SEQUENCE</scope>
    <source>
        <strain evidence="11">Pws1</strain>
    </source>
</reference>
<evidence type="ECO:0000256" key="4">
    <source>
        <dbReference type="ARBA" id="ARBA00022679"/>
    </source>
</evidence>
<sequence>MLITVSGPAGSGKSTLAANLAEALGYDHVSGGDIFRSLAEERGVSLVELNQQAESDDQIDRDLDRRLRSTAREEDDLVLESRLAGWMAGDYADLKLWLDAPLDVRAERIADREEKSVTEARDETQARAESEGLRYQEYYGIDIDDRSIYDLSINTARWDESGVQELIVAAVDAYEPDGDEGKAPTAGVTYEF</sequence>
<evidence type="ECO:0000313" key="12">
    <source>
        <dbReference type="Proteomes" id="UP000608662"/>
    </source>
</evidence>
<dbReference type="GeneID" id="94362175"/>